<dbReference type="Pfam" id="PF17681">
    <property type="entry name" value="GCP_N_terminal"/>
    <property type="match status" value="1"/>
</dbReference>
<accession>A0AAD5E427</accession>
<gene>
    <name evidence="9" type="ORF">K450DRAFT_130890</name>
</gene>
<evidence type="ECO:0000256" key="5">
    <source>
        <dbReference type="RuleBase" id="RU363050"/>
    </source>
</evidence>
<dbReference type="AlphaFoldDB" id="A0AAD5E427"/>
<dbReference type="Gene3D" id="1.20.120.1900">
    <property type="entry name" value="Gamma-tubulin complex, C-terminal domain"/>
    <property type="match status" value="1"/>
</dbReference>
<dbReference type="GO" id="GO:0005816">
    <property type="term" value="C:spindle pole body"/>
    <property type="evidence" value="ECO:0007669"/>
    <property type="project" value="UniProtKB-ARBA"/>
</dbReference>
<dbReference type="InterPro" id="IPR040457">
    <property type="entry name" value="GCP_C"/>
</dbReference>
<dbReference type="GO" id="GO:0000930">
    <property type="term" value="C:gamma-tubulin complex"/>
    <property type="evidence" value="ECO:0007669"/>
    <property type="project" value="TreeGrafter"/>
</dbReference>
<dbReference type="InterPro" id="IPR042241">
    <property type="entry name" value="GCP_C_sf"/>
</dbReference>
<dbReference type="GO" id="GO:0051011">
    <property type="term" value="F:microtubule minus-end binding"/>
    <property type="evidence" value="ECO:0007669"/>
    <property type="project" value="TreeGrafter"/>
</dbReference>
<feature type="compositionally biased region" description="Polar residues" evidence="6">
    <location>
        <begin position="21"/>
        <end position="33"/>
    </location>
</feature>
<dbReference type="GO" id="GO:0051321">
    <property type="term" value="P:meiotic cell cycle"/>
    <property type="evidence" value="ECO:0007669"/>
    <property type="project" value="TreeGrafter"/>
</dbReference>
<comment type="caution">
    <text evidence="9">The sequence shown here is derived from an EMBL/GenBank/DDBJ whole genome shotgun (WGS) entry which is preliminary data.</text>
</comment>
<keyword evidence="2 5" id="KW-0963">Cytoplasm</keyword>
<keyword evidence="4 5" id="KW-0206">Cytoskeleton</keyword>
<dbReference type="GO" id="GO:0051225">
    <property type="term" value="P:spindle assembly"/>
    <property type="evidence" value="ECO:0007669"/>
    <property type="project" value="TreeGrafter"/>
</dbReference>
<comment type="similarity">
    <text evidence="1 5">Belongs to the TUBGCP family.</text>
</comment>
<dbReference type="GO" id="GO:0005874">
    <property type="term" value="C:microtubule"/>
    <property type="evidence" value="ECO:0007669"/>
    <property type="project" value="UniProtKB-KW"/>
</dbReference>
<evidence type="ECO:0000256" key="4">
    <source>
        <dbReference type="ARBA" id="ARBA00023212"/>
    </source>
</evidence>
<evidence type="ECO:0000256" key="3">
    <source>
        <dbReference type="ARBA" id="ARBA00022701"/>
    </source>
</evidence>
<feature type="domain" description="Gamma tubulin complex component protein N-terminal" evidence="8">
    <location>
        <begin position="133"/>
        <end position="455"/>
    </location>
</feature>
<organism evidence="9 10">
    <name type="scientific">Umbelopsis ramanniana AG</name>
    <dbReference type="NCBI Taxonomy" id="1314678"/>
    <lineage>
        <taxon>Eukaryota</taxon>
        <taxon>Fungi</taxon>
        <taxon>Fungi incertae sedis</taxon>
        <taxon>Mucoromycota</taxon>
        <taxon>Mucoromycotina</taxon>
        <taxon>Umbelopsidomycetes</taxon>
        <taxon>Umbelopsidales</taxon>
        <taxon>Umbelopsidaceae</taxon>
        <taxon>Umbelopsis</taxon>
    </lineage>
</organism>
<evidence type="ECO:0000256" key="6">
    <source>
        <dbReference type="SAM" id="MobiDB-lite"/>
    </source>
</evidence>
<evidence type="ECO:0000259" key="8">
    <source>
        <dbReference type="Pfam" id="PF17681"/>
    </source>
</evidence>
<dbReference type="GO" id="GO:0007020">
    <property type="term" value="P:microtubule nucleation"/>
    <property type="evidence" value="ECO:0007669"/>
    <property type="project" value="InterPro"/>
</dbReference>
<feature type="domain" description="Gamma tubulin complex component C-terminal" evidence="7">
    <location>
        <begin position="628"/>
        <end position="1024"/>
    </location>
</feature>
<evidence type="ECO:0000313" key="10">
    <source>
        <dbReference type="Proteomes" id="UP001206595"/>
    </source>
</evidence>
<evidence type="ECO:0000259" key="7">
    <source>
        <dbReference type="Pfam" id="PF04130"/>
    </source>
</evidence>
<dbReference type="EMBL" id="MU620962">
    <property type="protein sequence ID" value="KAI8576101.1"/>
    <property type="molecule type" value="Genomic_DNA"/>
</dbReference>
<dbReference type="GO" id="GO:0000922">
    <property type="term" value="C:spindle pole"/>
    <property type="evidence" value="ECO:0007669"/>
    <property type="project" value="InterPro"/>
</dbReference>
<dbReference type="Proteomes" id="UP001206595">
    <property type="component" value="Unassembled WGS sequence"/>
</dbReference>
<dbReference type="RefSeq" id="XP_051441105.1">
    <property type="nucleotide sequence ID" value="XM_051583947.1"/>
</dbReference>
<evidence type="ECO:0000313" key="9">
    <source>
        <dbReference type="EMBL" id="KAI8576101.1"/>
    </source>
</evidence>
<dbReference type="GO" id="GO:0000278">
    <property type="term" value="P:mitotic cell cycle"/>
    <property type="evidence" value="ECO:0007669"/>
    <property type="project" value="TreeGrafter"/>
</dbReference>
<dbReference type="Pfam" id="PF04130">
    <property type="entry name" value="GCP_C_terminal"/>
    <property type="match status" value="1"/>
</dbReference>
<comment type="subcellular location">
    <subcellularLocation>
        <location evidence="5">Cytoplasm</location>
        <location evidence="5">Cytoskeleton</location>
        <location evidence="5">Microtubule organizing center</location>
    </subcellularLocation>
</comment>
<reference evidence="9" key="2">
    <citation type="journal article" date="2022" name="Proc. Natl. Acad. Sci. U.S.A.">
        <title>Diploid-dominant life cycles characterize the early evolution of Fungi.</title>
        <authorList>
            <person name="Amses K.R."/>
            <person name="Simmons D.R."/>
            <person name="Longcore J.E."/>
            <person name="Mondo S.J."/>
            <person name="Seto K."/>
            <person name="Jeronimo G.H."/>
            <person name="Bonds A.E."/>
            <person name="Quandt C.A."/>
            <person name="Davis W.J."/>
            <person name="Chang Y."/>
            <person name="Federici B.A."/>
            <person name="Kuo A."/>
            <person name="LaButti K."/>
            <person name="Pangilinan J."/>
            <person name="Andreopoulos W."/>
            <person name="Tritt A."/>
            <person name="Riley R."/>
            <person name="Hundley H."/>
            <person name="Johnson J."/>
            <person name="Lipzen A."/>
            <person name="Barry K."/>
            <person name="Lang B.F."/>
            <person name="Cuomo C.A."/>
            <person name="Buchler N.E."/>
            <person name="Grigoriev I.V."/>
            <person name="Spatafora J.W."/>
            <person name="Stajich J.E."/>
            <person name="James T.Y."/>
        </authorList>
    </citation>
    <scope>NUCLEOTIDE SEQUENCE</scope>
    <source>
        <strain evidence="9">AG</strain>
    </source>
</reference>
<dbReference type="PANTHER" id="PTHR19302:SF70">
    <property type="entry name" value="GAMMA-TUBULIN COMPLEX COMPONENT 6"/>
    <property type="match status" value="1"/>
</dbReference>
<feature type="region of interest" description="Disordered" evidence="6">
    <location>
        <begin position="21"/>
        <end position="51"/>
    </location>
</feature>
<sequence length="1028" mass="116578">MAFPILDAPYNLLDKVNETTFKGPTQHSISTSRTPRKHAGQLSENAPSPSFDPWLELQNKGHMLTPSTSNCTSWESFALNAADTLKMRSKPQLKSPFLSELSLDHFQRVEESYRQSTDHRYNPESLITHQYLIKDIITLLLGAPSNLFEFDVDKQSFVPRIPNIRTMGIGSKGLKSVIDRFISIGNQMARLDKIINTNKYRSGSSVAMAFVDCLADYHTYLQQSLLAMIERIGGIQKASIMELYYNMEDICYVLDELVKLCETTDVDGNSVTNSKARISDSNGELPNGAELLDIIFKKVKSLDTAQCGCTYLLRSILSAFLTTSSTPYFTLILGWLGIQPGEQNEHRTQQTLIYDQSLQSIDPHHEFFVQATNHVSSSFTQDYSVSQSNMSSIPGMFHSNTAIQDGDQYWYSSFQLQDSLRPCFISDELALDILETGKSLRLLKNLFPVDGPSLNDYIKHFIVQDDSKYVLPTWKFIIFNESQHAKANGCTISTDGPSSTTFTLDIDVFGNSNQVTTTREKHACDDSFILPSPKRQRHNTQATSDTLKPPFAQELSLPEITNPPTSAFIKLLEDFQICGFTEQHEAEEAAHMPPLDAVTATSVEQPLSRLCRSLNTSVMAYFFKNLQLLQYLQALQDYFTFKNGDFYSNAMDALFRSDLDEDQPGGLVTIGLPKSIKSRKWPPSSIDLNIALKDVLLNSSSNLDDLGSNVANHKLSVGRYISFSVRQNMESGAKWTNPQSLEAVDFLQLSYSPPYPLNIIITPTIIEKYNRVFSFLLRLFRVRLVVQNMHKCMQARRGMSKTKTNAYLFIEPVRFQFAHFVEALHGYVMDAVITSNWKAYMRHLEAMAKEATTQTNNDQHSSSDATDNDLTETIKLMMDLDTLRTYNEYFVELLLHQCILKRKQQGILRIIETLLGCVLALAALISDFDTVCYDNREPTENEIRKLHRHCTKIQNRFHSQMKTLVAILASLQARDSGDIRFSVDQRRLSKLEVFAKYYEKVASADGAVNCYERLLLRLDFNGYYQDVQ</sequence>
<dbReference type="InterPro" id="IPR007259">
    <property type="entry name" value="GCP"/>
</dbReference>
<dbReference type="GO" id="GO:0043015">
    <property type="term" value="F:gamma-tubulin binding"/>
    <property type="evidence" value="ECO:0007669"/>
    <property type="project" value="InterPro"/>
</dbReference>
<dbReference type="PANTHER" id="PTHR19302">
    <property type="entry name" value="GAMMA TUBULIN COMPLEX PROTEIN"/>
    <property type="match status" value="1"/>
</dbReference>
<name>A0AAD5E427_UMBRA</name>
<proteinExistence type="inferred from homology"/>
<evidence type="ECO:0000256" key="1">
    <source>
        <dbReference type="ARBA" id="ARBA00010337"/>
    </source>
</evidence>
<dbReference type="GeneID" id="75909297"/>
<evidence type="ECO:0000256" key="2">
    <source>
        <dbReference type="ARBA" id="ARBA00022490"/>
    </source>
</evidence>
<protein>
    <recommendedName>
        <fullName evidence="5">Spindle pole body component</fullName>
    </recommendedName>
</protein>
<reference evidence="9" key="1">
    <citation type="submission" date="2021-06" db="EMBL/GenBank/DDBJ databases">
        <authorList>
            <consortium name="DOE Joint Genome Institute"/>
            <person name="Mondo S.J."/>
            <person name="Amses K.R."/>
            <person name="Simmons D.R."/>
            <person name="Longcore J.E."/>
            <person name="Seto K."/>
            <person name="Alves G.H."/>
            <person name="Bonds A.E."/>
            <person name="Quandt C.A."/>
            <person name="Davis W.J."/>
            <person name="Chang Y."/>
            <person name="Letcher P.M."/>
            <person name="Powell M.J."/>
            <person name="Kuo A."/>
            <person name="Labutti K."/>
            <person name="Pangilinan J."/>
            <person name="Andreopoulos W."/>
            <person name="Tritt A."/>
            <person name="Riley R."/>
            <person name="Hundley H."/>
            <person name="Johnson J."/>
            <person name="Lipzen A."/>
            <person name="Barry K."/>
            <person name="Berbee M.L."/>
            <person name="Buchler N.E."/>
            <person name="Grigoriev I.V."/>
            <person name="Spatafora J.W."/>
            <person name="Stajich J.E."/>
            <person name="James T.Y."/>
        </authorList>
    </citation>
    <scope>NUCLEOTIDE SEQUENCE</scope>
    <source>
        <strain evidence="9">AG</strain>
    </source>
</reference>
<dbReference type="GO" id="GO:0031122">
    <property type="term" value="P:cytoplasmic microtubule organization"/>
    <property type="evidence" value="ECO:0007669"/>
    <property type="project" value="TreeGrafter"/>
</dbReference>
<dbReference type="InterPro" id="IPR041470">
    <property type="entry name" value="GCP_N"/>
</dbReference>
<keyword evidence="10" id="KW-1185">Reference proteome</keyword>
<keyword evidence="3 5" id="KW-0493">Microtubule</keyword>